<proteinExistence type="predicted"/>
<sequence>MRVSAVPAANTAAPAINFLELRLIAGRTASLLNLNSTIFSLVSTVVSVVSVMRVSFQIRGVSYKAWFFSRKPIPHVGYKLGSTEIGKSLINHRIPFLVGHKLSAQLRVLILERPYTSLEFKGCVLLLFVSGSEEDTEDGYEAEGDVEHSLSFRRIFNIGRVYPAKKR</sequence>
<protein>
    <submittedName>
        <fullName evidence="1">Uncharacterized protein</fullName>
    </submittedName>
</protein>
<reference evidence="1" key="1">
    <citation type="journal article" date="2021" name="Proc. Natl. Acad. Sci. U.S.A.">
        <title>A Catalog of Tens of Thousands of Viruses from Human Metagenomes Reveals Hidden Associations with Chronic Diseases.</title>
        <authorList>
            <person name="Tisza M.J."/>
            <person name="Buck C.B."/>
        </authorList>
    </citation>
    <scope>NUCLEOTIDE SEQUENCE</scope>
    <source>
        <strain evidence="1">CtSdk10</strain>
    </source>
</reference>
<organism evidence="1">
    <name type="scientific">Siphoviridae sp. ctSdk10</name>
    <dbReference type="NCBI Taxonomy" id="2826345"/>
    <lineage>
        <taxon>Viruses</taxon>
        <taxon>Duplodnaviria</taxon>
        <taxon>Heunggongvirae</taxon>
        <taxon>Uroviricota</taxon>
        <taxon>Caudoviricetes</taxon>
    </lineage>
</organism>
<dbReference type="EMBL" id="BK014921">
    <property type="protein sequence ID" value="DAD82534.1"/>
    <property type="molecule type" value="Genomic_DNA"/>
</dbReference>
<accession>A0A8S5MK02</accession>
<evidence type="ECO:0000313" key="1">
    <source>
        <dbReference type="EMBL" id="DAD82534.1"/>
    </source>
</evidence>
<name>A0A8S5MK02_9CAUD</name>